<dbReference type="SMART" id="SM00564">
    <property type="entry name" value="PQQ"/>
    <property type="match status" value="4"/>
</dbReference>
<protein>
    <recommendedName>
        <fullName evidence="2">Pyrrolo-quinoline quinone repeat domain-containing protein</fullName>
    </recommendedName>
</protein>
<dbReference type="EMBL" id="JAEPRB010000050">
    <property type="protein sequence ID" value="KAG2224005.1"/>
    <property type="molecule type" value="Genomic_DNA"/>
</dbReference>
<proteinExistence type="predicted"/>
<evidence type="ECO:0000313" key="3">
    <source>
        <dbReference type="EMBL" id="KAG2224005.1"/>
    </source>
</evidence>
<feature type="region of interest" description="Disordered" evidence="1">
    <location>
        <begin position="130"/>
        <end position="155"/>
    </location>
</feature>
<name>A0A8H7S736_9FUNG</name>
<dbReference type="OrthoDB" id="408177at2759"/>
<accession>A0A8H7S736</accession>
<dbReference type="InterPro" id="IPR011047">
    <property type="entry name" value="Quinoprotein_ADH-like_sf"/>
</dbReference>
<dbReference type="Proteomes" id="UP000646827">
    <property type="component" value="Unassembled WGS sequence"/>
</dbReference>
<dbReference type="PANTHER" id="PTHR34512:SF30">
    <property type="entry name" value="OUTER MEMBRANE PROTEIN ASSEMBLY FACTOR BAMB"/>
    <property type="match status" value="1"/>
</dbReference>
<evidence type="ECO:0000259" key="2">
    <source>
        <dbReference type="Pfam" id="PF13360"/>
    </source>
</evidence>
<comment type="caution">
    <text evidence="3">The sequence shown here is derived from an EMBL/GenBank/DDBJ whole genome shotgun (WGS) entry which is preliminary data.</text>
</comment>
<evidence type="ECO:0000256" key="1">
    <source>
        <dbReference type="SAM" id="MobiDB-lite"/>
    </source>
</evidence>
<sequence>MTWLDSKKEKAVLDNHSDDTISTTSVAKPSSFTRNDILLCSTAGNIYAVHKHTGARLWRADFPTGSTSRFASGSGGGIVSLFITDEDRVIIAATGKAAALDLLTGEVLWVNKMKGFGYEEVGAIVTPSHALKPQRSTTELPNEDDDAPPGYDAQDQNKLTQKPVVVLCSGGKCMGVNIETGEELWRFNCPKGGFRLPVALVDPEGGSATVYVGVGTRLYCLDANTGDLKWETKVTNSIMYSGYMTLATPWSSRLSAEAHTAFSQFPVAQLEQMRREKSRS</sequence>
<dbReference type="SUPFAM" id="SSF50998">
    <property type="entry name" value="Quinoprotein alcohol dehydrogenase-like"/>
    <property type="match status" value="1"/>
</dbReference>
<dbReference type="Pfam" id="PF13360">
    <property type="entry name" value="PQQ_2"/>
    <property type="match status" value="2"/>
</dbReference>
<gene>
    <name evidence="3" type="ORF">INT45_009591</name>
</gene>
<dbReference type="Gene3D" id="2.130.10.10">
    <property type="entry name" value="YVTN repeat-like/Quinoprotein amine dehydrogenase"/>
    <property type="match status" value="2"/>
</dbReference>
<feature type="domain" description="Pyrrolo-quinoline quinone repeat" evidence="2">
    <location>
        <begin position="176"/>
        <end position="237"/>
    </location>
</feature>
<dbReference type="InterPro" id="IPR018391">
    <property type="entry name" value="PQQ_b-propeller_rpt"/>
</dbReference>
<reference evidence="3 4" key="1">
    <citation type="submission" date="2020-12" db="EMBL/GenBank/DDBJ databases">
        <title>Metabolic potential, ecology and presence of endohyphal bacteria is reflected in genomic diversity of Mucoromycotina.</title>
        <authorList>
            <person name="Muszewska A."/>
            <person name="Okrasinska A."/>
            <person name="Steczkiewicz K."/>
            <person name="Drgas O."/>
            <person name="Orlowska M."/>
            <person name="Perlinska-Lenart U."/>
            <person name="Aleksandrzak-Piekarczyk T."/>
            <person name="Szatraj K."/>
            <person name="Zielenkiewicz U."/>
            <person name="Pilsyk S."/>
            <person name="Malc E."/>
            <person name="Mieczkowski P."/>
            <person name="Kruszewska J.S."/>
            <person name="Biernat P."/>
            <person name="Pawlowska J."/>
        </authorList>
    </citation>
    <scope>NUCLEOTIDE SEQUENCE [LARGE SCALE GENOMIC DNA]</scope>
    <source>
        <strain evidence="3 4">CBS 142.35</strain>
    </source>
</reference>
<keyword evidence="4" id="KW-1185">Reference proteome</keyword>
<feature type="domain" description="Pyrrolo-quinoline quinone repeat" evidence="2">
    <location>
        <begin position="44"/>
        <end position="117"/>
    </location>
</feature>
<dbReference type="PANTHER" id="PTHR34512">
    <property type="entry name" value="CELL SURFACE PROTEIN"/>
    <property type="match status" value="1"/>
</dbReference>
<evidence type="ECO:0000313" key="4">
    <source>
        <dbReference type="Proteomes" id="UP000646827"/>
    </source>
</evidence>
<dbReference type="AlphaFoldDB" id="A0A8H7S736"/>
<dbReference type="InterPro" id="IPR002372">
    <property type="entry name" value="PQQ_rpt_dom"/>
</dbReference>
<organism evidence="3 4">
    <name type="scientific">Circinella minor</name>
    <dbReference type="NCBI Taxonomy" id="1195481"/>
    <lineage>
        <taxon>Eukaryota</taxon>
        <taxon>Fungi</taxon>
        <taxon>Fungi incertae sedis</taxon>
        <taxon>Mucoromycota</taxon>
        <taxon>Mucoromycotina</taxon>
        <taxon>Mucoromycetes</taxon>
        <taxon>Mucorales</taxon>
        <taxon>Lichtheimiaceae</taxon>
        <taxon>Circinella</taxon>
    </lineage>
</organism>
<dbReference type="InterPro" id="IPR015943">
    <property type="entry name" value="WD40/YVTN_repeat-like_dom_sf"/>
</dbReference>